<name>A0A7J6UTV6_THATH</name>
<dbReference type="EMBL" id="JABWDY010043834">
    <property type="protein sequence ID" value="KAF5175595.1"/>
    <property type="molecule type" value="Genomic_DNA"/>
</dbReference>
<sequence length="85" mass="9517">MIMIGCLKPKFFRVRQPIVIPNVDRNTISNIPTSEGDHLSYGGGDVVPTPRGRGVVVNFEEVCIMEVFSFKDSRAKILMIGYDFP</sequence>
<organism evidence="1 2">
    <name type="scientific">Thalictrum thalictroides</name>
    <name type="common">Rue-anemone</name>
    <name type="synonym">Anemone thalictroides</name>
    <dbReference type="NCBI Taxonomy" id="46969"/>
    <lineage>
        <taxon>Eukaryota</taxon>
        <taxon>Viridiplantae</taxon>
        <taxon>Streptophyta</taxon>
        <taxon>Embryophyta</taxon>
        <taxon>Tracheophyta</taxon>
        <taxon>Spermatophyta</taxon>
        <taxon>Magnoliopsida</taxon>
        <taxon>Ranunculales</taxon>
        <taxon>Ranunculaceae</taxon>
        <taxon>Thalictroideae</taxon>
        <taxon>Thalictrum</taxon>
    </lineage>
</organism>
<keyword evidence="2" id="KW-1185">Reference proteome</keyword>
<reference evidence="1 2" key="1">
    <citation type="submission" date="2020-06" db="EMBL/GenBank/DDBJ databases">
        <title>Transcriptomic and genomic resources for Thalictrum thalictroides and T. hernandezii: Facilitating candidate gene discovery in an emerging model plant lineage.</title>
        <authorList>
            <person name="Arias T."/>
            <person name="Riano-Pachon D.M."/>
            <person name="Di Stilio V.S."/>
        </authorList>
    </citation>
    <scope>NUCLEOTIDE SEQUENCE [LARGE SCALE GENOMIC DNA]</scope>
    <source>
        <strain evidence="2">cv. WT478/WT964</strain>
        <tissue evidence="1">Leaves</tissue>
    </source>
</reference>
<dbReference type="AlphaFoldDB" id="A0A7J6UTV6"/>
<evidence type="ECO:0000313" key="1">
    <source>
        <dbReference type="EMBL" id="KAF5175595.1"/>
    </source>
</evidence>
<comment type="caution">
    <text evidence="1">The sequence shown here is derived from an EMBL/GenBank/DDBJ whole genome shotgun (WGS) entry which is preliminary data.</text>
</comment>
<evidence type="ECO:0000313" key="2">
    <source>
        <dbReference type="Proteomes" id="UP000554482"/>
    </source>
</evidence>
<gene>
    <name evidence="1" type="ORF">FRX31_034817</name>
</gene>
<accession>A0A7J6UTV6</accession>
<protein>
    <submittedName>
        <fullName evidence="1">Uncharacterized protein</fullName>
    </submittedName>
</protein>
<dbReference type="Proteomes" id="UP000554482">
    <property type="component" value="Unassembled WGS sequence"/>
</dbReference>
<proteinExistence type="predicted"/>